<dbReference type="EMBL" id="GIBP01002783">
    <property type="protein sequence ID" value="NDV31752.1"/>
    <property type="molecule type" value="Transcribed_RNA"/>
</dbReference>
<keyword evidence="2 6" id="KW-0547">Nucleotide-binding</keyword>
<feature type="region of interest" description="Disordered" evidence="7">
    <location>
        <begin position="424"/>
        <end position="443"/>
    </location>
</feature>
<dbReference type="AlphaFoldDB" id="A0A6B2L437"/>
<dbReference type="InterPro" id="IPR035684">
    <property type="entry name" value="ArgRS_core"/>
</dbReference>
<evidence type="ECO:0000256" key="7">
    <source>
        <dbReference type="SAM" id="MobiDB-lite"/>
    </source>
</evidence>
<evidence type="ECO:0000259" key="8">
    <source>
        <dbReference type="Pfam" id="PF00750"/>
    </source>
</evidence>
<dbReference type="Pfam" id="PF00750">
    <property type="entry name" value="tRNA-synt_1d"/>
    <property type="match status" value="1"/>
</dbReference>
<dbReference type="GO" id="GO:0006420">
    <property type="term" value="P:arginyl-tRNA aminoacylation"/>
    <property type="evidence" value="ECO:0007669"/>
    <property type="project" value="InterPro"/>
</dbReference>
<evidence type="ECO:0000256" key="4">
    <source>
        <dbReference type="ARBA" id="ARBA00023146"/>
    </source>
</evidence>
<dbReference type="PANTHER" id="PTHR11956:SF5">
    <property type="entry name" value="ARGININE--TRNA LIGASE, CYTOPLASMIC"/>
    <property type="match status" value="1"/>
</dbReference>
<dbReference type="GO" id="GO:0004814">
    <property type="term" value="F:arginine-tRNA ligase activity"/>
    <property type="evidence" value="ECO:0007669"/>
    <property type="project" value="InterPro"/>
</dbReference>
<proteinExistence type="inferred from homology"/>
<evidence type="ECO:0000256" key="2">
    <source>
        <dbReference type="ARBA" id="ARBA00022741"/>
    </source>
</evidence>
<dbReference type="InterPro" id="IPR001278">
    <property type="entry name" value="Arg-tRNA-ligase"/>
</dbReference>
<keyword evidence="6" id="KW-0648">Protein biosynthesis</keyword>
<keyword evidence="3 6" id="KW-0067">ATP-binding</keyword>
<protein>
    <recommendedName>
        <fullName evidence="5">Arginyl-tRNA synthetase</fullName>
    </recommendedName>
</protein>
<evidence type="ECO:0000256" key="1">
    <source>
        <dbReference type="ARBA" id="ARBA00022598"/>
    </source>
</evidence>
<dbReference type="PANTHER" id="PTHR11956">
    <property type="entry name" value="ARGINYL-TRNA SYNTHETASE"/>
    <property type="match status" value="1"/>
</dbReference>
<dbReference type="GO" id="GO:0005524">
    <property type="term" value="F:ATP binding"/>
    <property type="evidence" value="ECO:0007669"/>
    <property type="project" value="UniProtKB-KW"/>
</dbReference>
<dbReference type="InterPro" id="IPR014729">
    <property type="entry name" value="Rossmann-like_a/b/a_fold"/>
</dbReference>
<dbReference type="Gene3D" id="3.40.50.620">
    <property type="entry name" value="HUPs"/>
    <property type="match status" value="1"/>
</dbReference>
<keyword evidence="4 6" id="KW-0030">Aminoacyl-tRNA synthetase</keyword>
<organism evidence="9">
    <name type="scientific">Arcella intermedia</name>
    <dbReference type="NCBI Taxonomy" id="1963864"/>
    <lineage>
        <taxon>Eukaryota</taxon>
        <taxon>Amoebozoa</taxon>
        <taxon>Tubulinea</taxon>
        <taxon>Elardia</taxon>
        <taxon>Arcellinida</taxon>
        <taxon>Sphaerothecina</taxon>
        <taxon>Arcellidae</taxon>
        <taxon>Arcella</taxon>
    </lineage>
</organism>
<feature type="domain" description="Arginyl-tRNA synthetase catalytic core" evidence="8">
    <location>
        <begin position="112"/>
        <end position="418"/>
    </location>
</feature>
<evidence type="ECO:0000313" key="9">
    <source>
        <dbReference type="EMBL" id="NDV31752.1"/>
    </source>
</evidence>
<evidence type="ECO:0000256" key="3">
    <source>
        <dbReference type="ARBA" id="ARBA00022840"/>
    </source>
</evidence>
<dbReference type="SUPFAM" id="SSF52374">
    <property type="entry name" value="Nucleotidylyl transferase"/>
    <property type="match status" value="1"/>
</dbReference>
<name>A0A6B2L437_9EUKA</name>
<evidence type="ECO:0000256" key="5">
    <source>
        <dbReference type="ARBA" id="ARBA00033033"/>
    </source>
</evidence>
<reference evidence="9" key="1">
    <citation type="journal article" date="2020" name="J. Eukaryot. Microbiol.">
        <title>De novo Sequencing, Assembly and Annotation of the Transcriptome for the Free-Living Testate Amoeba Arcella intermedia.</title>
        <authorList>
            <person name="Ribeiro G.M."/>
            <person name="Porfirio-Sousa A.L."/>
            <person name="Maurer-Alcala X.X."/>
            <person name="Katz L.A."/>
            <person name="Lahr D.J.G."/>
        </authorList>
    </citation>
    <scope>NUCLEOTIDE SEQUENCE</scope>
</reference>
<keyword evidence="1 6" id="KW-0436">Ligase</keyword>
<evidence type="ECO:0000256" key="6">
    <source>
        <dbReference type="RuleBase" id="RU363038"/>
    </source>
</evidence>
<accession>A0A6B2L437</accession>
<comment type="similarity">
    <text evidence="6">Belongs to the class-I aminoacyl-tRNA synthetase family.</text>
</comment>
<dbReference type="PROSITE" id="PS00178">
    <property type="entry name" value="AA_TRNA_LIGASE_I"/>
    <property type="match status" value="1"/>
</dbReference>
<sequence length="443" mass="49762">MEKLLREPLASILKTDTPQMKILVKPSSRNPSYDYECDFATFIYSFKGKAEFQEMLSLPSRIKERITGNDVIGEVSAIRTWLCINLKKEYLSSHAMDPTFLTQSKVIDPVASTTRTLIDYSSPNMAKEFHVGHLRSMMHGAALMNILKFQGYEVSGVSHVGDFGSPMGQVVSEVIHRDLPFVRAIKEGKKVSEDMYPTPTELSAIYVAAKQRAKDDKDFATESMKRTVELQAPSHVQNETKEIWRTVLNASRVGFNDVYKKLGIYVKEQGESFYVDMLEGITQELLEKGVLRYSDGAVAAFIEGYETPLLVKTRDGTYLYAATDLATLKYRLHTLGMKRILYITDSSQRIHFEQLFKAGKLAGWYDPNEVSLEHITFGLVTGENGLKLSSRDGTPLTLAGLLKEAVVATKAAVMTSNSLERSERKDQILVPKPDSYQQYTDEG</sequence>
<dbReference type="InterPro" id="IPR001412">
    <property type="entry name" value="aa-tRNA-synth_I_CS"/>
</dbReference>
<dbReference type="PRINTS" id="PR01038">
    <property type="entry name" value="TRNASYNTHARG"/>
</dbReference>